<dbReference type="Proteomes" id="UP001305702">
    <property type="component" value="Chromosome"/>
</dbReference>
<dbReference type="RefSeq" id="WP_315606629.1">
    <property type="nucleotide sequence ID" value="NZ_CP130318.1"/>
</dbReference>
<feature type="domain" description="SsuA/THI5-like" evidence="2">
    <location>
        <begin position="57"/>
        <end position="271"/>
    </location>
</feature>
<evidence type="ECO:0000313" key="4">
    <source>
        <dbReference type="Proteomes" id="UP001305702"/>
    </source>
</evidence>
<reference evidence="3 4" key="1">
    <citation type="submission" date="2022-02" db="EMBL/GenBank/DDBJ databases">
        <title>Paenibacillus sp. MBLB1776 Whole Genome Shotgun Sequencing.</title>
        <authorList>
            <person name="Hwang C.Y."/>
            <person name="Cho E.-S."/>
            <person name="Seo M.-J."/>
        </authorList>
    </citation>
    <scope>NUCLEOTIDE SEQUENCE [LARGE SCALE GENOMIC DNA]</scope>
    <source>
        <strain evidence="3 4">MBLB1776</strain>
    </source>
</reference>
<keyword evidence="1" id="KW-0732">Signal</keyword>
<organism evidence="3 4">
    <name type="scientific">Paenibacillus aurantius</name>
    <dbReference type="NCBI Taxonomy" id="2918900"/>
    <lineage>
        <taxon>Bacteria</taxon>
        <taxon>Bacillati</taxon>
        <taxon>Bacillota</taxon>
        <taxon>Bacilli</taxon>
        <taxon>Bacillales</taxon>
        <taxon>Paenibacillaceae</taxon>
        <taxon>Paenibacillus</taxon>
    </lineage>
</organism>
<evidence type="ECO:0000259" key="2">
    <source>
        <dbReference type="Pfam" id="PF09084"/>
    </source>
</evidence>
<dbReference type="InterPro" id="IPR015168">
    <property type="entry name" value="SsuA/THI5"/>
</dbReference>
<dbReference type="AlphaFoldDB" id="A0AA96REV0"/>
<dbReference type="Gene3D" id="3.40.190.10">
    <property type="entry name" value="Periplasmic binding protein-like II"/>
    <property type="match status" value="2"/>
</dbReference>
<dbReference type="SUPFAM" id="SSF53850">
    <property type="entry name" value="Periplasmic binding protein-like II"/>
    <property type="match status" value="1"/>
</dbReference>
<name>A0AA96REV0_9BACL</name>
<sequence length="343" mass="37072">MRKNLQKAGSLLLAGVLALGLAACAKKEEPAASGTPAGKPADKPLTELTVLLDWYPNAVHSFLFAAEEQGYFKEAGLKVNLQTPADTNDALKLLAADKADLAISYQMQVALSRAEGIPIVSVASIVRHPLNQVFASEKSGIKSAKDLAGHKVGYPSFPIDQDKVTTMVKADGGDPSKVQFIDVGYDLIPAMTTGKVDAIIGGYINHEKLLLEKEGIKLVALDPAKFGVPDYYELVLTASENGLKSKGDAIKAFWQAARKGQEYTAKNPDKALKTVLDKQNKEFELDPEIEKKSLQVLLPLMDNGKDKFGSQTEASWQSVIDWMKKNGSLKGDVKAADAFRNLE</sequence>
<accession>A0AA96REV0</accession>
<proteinExistence type="predicted"/>
<dbReference type="PROSITE" id="PS51257">
    <property type="entry name" value="PROKAR_LIPOPROTEIN"/>
    <property type="match status" value="1"/>
</dbReference>
<feature type="chain" id="PRO_5041721745" evidence="1">
    <location>
        <begin position="26"/>
        <end position="343"/>
    </location>
</feature>
<keyword evidence="4" id="KW-1185">Reference proteome</keyword>
<dbReference type="EMBL" id="CP130318">
    <property type="protein sequence ID" value="WNQ12850.1"/>
    <property type="molecule type" value="Genomic_DNA"/>
</dbReference>
<dbReference type="Pfam" id="PF09084">
    <property type="entry name" value="NMT1"/>
    <property type="match status" value="1"/>
</dbReference>
<feature type="signal peptide" evidence="1">
    <location>
        <begin position="1"/>
        <end position="25"/>
    </location>
</feature>
<dbReference type="GO" id="GO:0009228">
    <property type="term" value="P:thiamine biosynthetic process"/>
    <property type="evidence" value="ECO:0007669"/>
    <property type="project" value="InterPro"/>
</dbReference>
<dbReference type="PANTHER" id="PTHR31528">
    <property type="entry name" value="4-AMINO-5-HYDROXYMETHYL-2-METHYLPYRIMIDINE PHOSPHATE SYNTHASE THI11-RELATED"/>
    <property type="match status" value="1"/>
</dbReference>
<dbReference type="KEGG" id="paun:MJA45_07405"/>
<protein>
    <submittedName>
        <fullName evidence="3">ABC transporter substrate-binding protein</fullName>
    </submittedName>
</protein>
<evidence type="ECO:0000256" key="1">
    <source>
        <dbReference type="SAM" id="SignalP"/>
    </source>
</evidence>
<gene>
    <name evidence="3" type="ORF">MJA45_07405</name>
</gene>
<dbReference type="PANTHER" id="PTHR31528:SF3">
    <property type="entry name" value="THIAMINE BIOSYNTHESIS PROTEIN HI_0357-RELATED"/>
    <property type="match status" value="1"/>
</dbReference>
<evidence type="ECO:0000313" key="3">
    <source>
        <dbReference type="EMBL" id="WNQ12850.1"/>
    </source>
</evidence>
<dbReference type="CDD" id="cd13651">
    <property type="entry name" value="PBP2_ThiY"/>
    <property type="match status" value="1"/>
</dbReference>
<dbReference type="InterPro" id="IPR027939">
    <property type="entry name" value="NMT1/THI5"/>
</dbReference>